<reference evidence="2" key="1">
    <citation type="submission" date="2020-08" db="EMBL/GenBank/DDBJ databases">
        <title>Multicomponent nature underlies the extraordinary mechanical properties of spider dragline silk.</title>
        <authorList>
            <person name="Kono N."/>
            <person name="Nakamura H."/>
            <person name="Mori M."/>
            <person name="Yoshida Y."/>
            <person name="Ohtoshi R."/>
            <person name="Malay A.D."/>
            <person name="Moran D.A.P."/>
            <person name="Tomita M."/>
            <person name="Numata K."/>
            <person name="Arakawa K."/>
        </authorList>
    </citation>
    <scope>NUCLEOTIDE SEQUENCE</scope>
</reference>
<feature type="compositionally biased region" description="Basic and acidic residues" evidence="1">
    <location>
        <begin position="39"/>
        <end position="49"/>
    </location>
</feature>
<proteinExistence type="predicted"/>
<feature type="region of interest" description="Disordered" evidence="1">
    <location>
        <begin position="13"/>
        <end position="70"/>
    </location>
</feature>
<gene>
    <name evidence="2" type="ORF">TNIN_6601</name>
</gene>
<name>A0A8X7CBW3_9ARAC</name>
<dbReference type="EMBL" id="BMAV01013235">
    <property type="protein sequence ID" value="GFY60662.1"/>
    <property type="molecule type" value="Genomic_DNA"/>
</dbReference>
<accession>A0A8X7CBW3</accession>
<dbReference type="Proteomes" id="UP000886998">
    <property type="component" value="Unassembled WGS sequence"/>
</dbReference>
<sequence>MLADKLEAFDNIRRSLPSGPRRHVKANETINDGRQLSSRKPERLPKREYSQPVQMRDPLSDAMAVGDKGR</sequence>
<dbReference type="AlphaFoldDB" id="A0A8X7CBW3"/>
<comment type="caution">
    <text evidence="2">The sequence shown here is derived from an EMBL/GenBank/DDBJ whole genome shotgun (WGS) entry which is preliminary data.</text>
</comment>
<evidence type="ECO:0000313" key="2">
    <source>
        <dbReference type="EMBL" id="GFY60662.1"/>
    </source>
</evidence>
<dbReference type="OrthoDB" id="10350003at2759"/>
<protein>
    <submittedName>
        <fullName evidence="2">Uncharacterized protein</fullName>
    </submittedName>
</protein>
<keyword evidence="3" id="KW-1185">Reference proteome</keyword>
<feature type="compositionally biased region" description="Polar residues" evidence="1">
    <location>
        <begin position="28"/>
        <end position="38"/>
    </location>
</feature>
<organism evidence="2 3">
    <name type="scientific">Trichonephila inaurata madagascariensis</name>
    <dbReference type="NCBI Taxonomy" id="2747483"/>
    <lineage>
        <taxon>Eukaryota</taxon>
        <taxon>Metazoa</taxon>
        <taxon>Ecdysozoa</taxon>
        <taxon>Arthropoda</taxon>
        <taxon>Chelicerata</taxon>
        <taxon>Arachnida</taxon>
        <taxon>Araneae</taxon>
        <taxon>Araneomorphae</taxon>
        <taxon>Entelegynae</taxon>
        <taxon>Araneoidea</taxon>
        <taxon>Nephilidae</taxon>
        <taxon>Trichonephila</taxon>
        <taxon>Trichonephila inaurata</taxon>
    </lineage>
</organism>
<evidence type="ECO:0000313" key="3">
    <source>
        <dbReference type="Proteomes" id="UP000886998"/>
    </source>
</evidence>
<evidence type="ECO:0000256" key="1">
    <source>
        <dbReference type="SAM" id="MobiDB-lite"/>
    </source>
</evidence>